<reference evidence="3" key="1">
    <citation type="submission" date="2015-07" db="EMBL/GenBank/DDBJ databases">
        <authorList>
            <person name="Rodrigo-Torres Lidia"/>
            <person name="Arahal R.David."/>
        </authorList>
    </citation>
    <scope>NUCLEOTIDE SEQUENCE [LARGE SCALE GENOMIC DNA]</scope>
    <source>
        <strain evidence="3">CECT 4801</strain>
    </source>
</reference>
<dbReference type="STRING" id="187304.B0E33_13425"/>
<protein>
    <recommendedName>
        <fullName evidence="4">ATP/GTP-binding protein</fullName>
    </recommendedName>
</protein>
<dbReference type="Gene3D" id="2.120.10.30">
    <property type="entry name" value="TolB, C-terminal domain"/>
    <property type="match status" value="1"/>
</dbReference>
<dbReference type="InterPro" id="IPR011042">
    <property type="entry name" value="6-blade_b-propeller_TolB-like"/>
</dbReference>
<organism evidence="2 3">
    <name type="scientific">Roseibium aggregatum</name>
    <dbReference type="NCBI Taxonomy" id="187304"/>
    <lineage>
        <taxon>Bacteria</taxon>
        <taxon>Pseudomonadati</taxon>
        <taxon>Pseudomonadota</taxon>
        <taxon>Alphaproteobacteria</taxon>
        <taxon>Hyphomicrobiales</taxon>
        <taxon>Stappiaceae</taxon>
        <taxon>Roseibium</taxon>
    </lineage>
</organism>
<feature type="signal peptide" evidence="1">
    <location>
        <begin position="1"/>
        <end position="22"/>
    </location>
</feature>
<feature type="chain" id="PRO_5005807576" description="ATP/GTP-binding protein" evidence="1">
    <location>
        <begin position="23"/>
        <end position="281"/>
    </location>
</feature>
<accession>A0A0M6Y806</accession>
<dbReference type="SUPFAM" id="SSF63825">
    <property type="entry name" value="YWTD domain"/>
    <property type="match status" value="1"/>
</dbReference>
<dbReference type="Proteomes" id="UP000048926">
    <property type="component" value="Unassembled WGS sequence"/>
</dbReference>
<gene>
    <name evidence="2" type="ORF">LAL4801_04694</name>
</gene>
<keyword evidence="3" id="KW-1185">Reference proteome</keyword>
<evidence type="ECO:0000313" key="2">
    <source>
        <dbReference type="EMBL" id="CTQ46236.1"/>
    </source>
</evidence>
<proteinExistence type="predicted"/>
<keyword evidence="1" id="KW-0732">Signal</keyword>
<dbReference type="EMBL" id="CXST01000003">
    <property type="protein sequence ID" value="CTQ46236.1"/>
    <property type="molecule type" value="Genomic_DNA"/>
</dbReference>
<sequence>MQTFKPLAAALLLGLSTLPSSAGSLWSTDGFDMPESVAFDAAGNRLIVSVMEGAPNAADGNGHLALLSTDGKIIDAKWATGMDAPKGLALMNGKVFAADLTSLRVVDAQTGKLLQSLPAEGSVFLNDVTTSGNEIFVSDMMTNIIWRYADGTFEKWLESPELNHPNGLYWDNGRLLVGAWGKGLKNDFTTEAPGSLLAIDPASKAISVVARDIGNIDGIARLNGKLVLNDWINGKVFEIGSDGTPNEIMSEPAGLADISTHDDVLYLPHMLEGRIEAVRLN</sequence>
<evidence type="ECO:0008006" key="4">
    <source>
        <dbReference type="Google" id="ProtNLM"/>
    </source>
</evidence>
<dbReference type="RefSeq" id="WP_055659985.1">
    <property type="nucleotide sequence ID" value="NZ_CXST01000003.1"/>
</dbReference>
<evidence type="ECO:0000256" key="1">
    <source>
        <dbReference type="SAM" id="SignalP"/>
    </source>
</evidence>
<name>A0A0M6Y806_9HYPH</name>
<dbReference type="OrthoDB" id="7675395at2"/>
<dbReference type="AlphaFoldDB" id="A0A0M6Y806"/>
<evidence type="ECO:0000313" key="3">
    <source>
        <dbReference type="Proteomes" id="UP000048926"/>
    </source>
</evidence>